<dbReference type="PROSITE" id="PS50048">
    <property type="entry name" value="ZN2_CY6_FUNGAL_2"/>
    <property type="match status" value="1"/>
</dbReference>
<dbReference type="InterPro" id="IPR036864">
    <property type="entry name" value="Zn2-C6_fun-type_DNA-bd_sf"/>
</dbReference>
<feature type="region of interest" description="Disordered" evidence="4">
    <location>
        <begin position="979"/>
        <end position="1079"/>
    </location>
</feature>
<feature type="compositionally biased region" description="Polar residues" evidence="4">
    <location>
        <begin position="1030"/>
        <end position="1039"/>
    </location>
</feature>
<sequence length="1200" mass="130212">METSHSPAKPMAAAANGGAQPPAMQQSNNSSVPSGSQLRSRITVVCAECKRLKLKCDRRTPCGSCTKRDCIEKCIYSPAAAEKIDVQSLHNRLLITEAHLSQIMSGRIPIPHSISSSSSLPSYNDRALLAVGNSGSSVVISLEDVAGLWLEELDIGADGLHHHSSPPHPYSDSSPGHQQVCVKLEPTPPTLPALVPSASSSSSSMSSIFLSLPAPQSYFRQHQPSPDAPPAPDALPTVTPAIFSHLPAHPRVRELLLDKCEHLLQLHPSFNWFHFRRRVRSLFDMSLSTGIDKAIAREILFGTPSARQVSHAPEPPKPTLSFFAAVAAALALGALVWKEEEFEGLDALLQPREMVLDTDDAESLGEAAGRRRKAKASKTSMASGQRKEVQPPDPAALYALSQQALGVFEMFHSHDLDFLVAMDLQVLFLLHDGVPNISSVVFPMVGKMVNVARAMGLAMDPDEFPNKYSLFEAETRRRIWWDVFYYDLFVSDCMGHPPLIADNSHTTKIPVSDVDEERFVPESVDIPTLKDEDHGEHSVGSSTYLVLKCRLAQLVKSVKKRSFRDPLADSSSSAMALEQVAGFEAEVSAWLKATPRAYHVDMSVELCDSNVSSPLSPGSVSTTPSESPYLVAQRCELSIITHRLLLKLFVPFLRSRLHGDVSARSPQWQQASLGTMNAAHNIVQACRALHTVWRQNKRPAAFVFYSFGRTLFDAAVCLAHAVIQQSTAIWTKAAMDDVKQALEILKDPKVATGRGPVNGGVEGSVSEAVTIVETMFRKAQQAMKFNSAGSGSHAGVKRKHEDVDVDHTLTPGFRLPYLGAGVQVSKVIHSPEPVASSTVPVYPRSSSSSSSRRRNSSAVPPAVLNSKTSTPDPESDHRKSSKSGKVRHPSVGIRMRTGKEGPSFNKARHDRISASPSNLVIREYSPPGPRVMAFDLGSVSDTGYTSETPIYVDATDEKDFDMSFTGNAETDVDPIDKTLSSAQEHSREQSGPDRYANGMQGAPPFEQMPGSTYGSFASSPAYSSEPPSSGRSDQTQPFSAATPMQVYPQTAPSPFPSGSSHGIPHQTAPQSYSASGYNALVPQNPYPPVYSSPSASTSASSYSQDPRHMQIMSSSLNSQLQSDMRPPPIPATQAYSVQHTKSMHNSAVQYISGHGSNQMALPQPQSQPMAEAQAWPPNSTMGAHGEYWEQSYDMKLSDYQ</sequence>
<dbReference type="PANTHER" id="PTHR31001">
    <property type="entry name" value="UNCHARACTERIZED TRANSCRIPTIONAL REGULATORY PROTEIN"/>
    <property type="match status" value="1"/>
</dbReference>
<evidence type="ECO:0000313" key="7">
    <source>
        <dbReference type="Proteomes" id="UP000076761"/>
    </source>
</evidence>
<dbReference type="CDD" id="cd12148">
    <property type="entry name" value="fungal_TF_MHR"/>
    <property type="match status" value="1"/>
</dbReference>
<dbReference type="GO" id="GO:0006351">
    <property type="term" value="P:DNA-templated transcription"/>
    <property type="evidence" value="ECO:0007669"/>
    <property type="project" value="InterPro"/>
</dbReference>
<name>A0A165UJF5_9AGAM</name>
<dbReference type="GO" id="GO:0000981">
    <property type="term" value="F:DNA-binding transcription factor activity, RNA polymerase II-specific"/>
    <property type="evidence" value="ECO:0007669"/>
    <property type="project" value="InterPro"/>
</dbReference>
<dbReference type="STRING" id="1314782.A0A165UJF5"/>
<dbReference type="Pfam" id="PF04082">
    <property type="entry name" value="Fungal_trans"/>
    <property type="match status" value="1"/>
</dbReference>
<feature type="region of interest" description="Disordered" evidence="4">
    <location>
        <begin position="833"/>
        <end position="920"/>
    </location>
</feature>
<dbReference type="InterPro" id="IPR001138">
    <property type="entry name" value="Zn2Cys6_DnaBD"/>
</dbReference>
<dbReference type="InterPro" id="IPR007219">
    <property type="entry name" value="XnlR_reg_dom"/>
</dbReference>
<accession>A0A165UJF5</accession>
<evidence type="ECO:0000313" key="6">
    <source>
        <dbReference type="EMBL" id="KZT28262.1"/>
    </source>
</evidence>
<keyword evidence="2" id="KW-0479">Metal-binding</keyword>
<feature type="compositionally biased region" description="Low complexity" evidence="4">
    <location>
        <begin position="7"/>
        <end position="26"/>
    </location>
</feature>
<dbReference type="GO" id="GO:0005634">
    <property type="term" value="C:nucleus"/>
    <property type="evidence" value="ECO:0007669"/>
    <property type="project" value="UniProtKB-SubCell"/>
</dbReference>
<dbReference type="GO" id="GO:0003677">
    <property type="term" value="F:DNA binding"/>
    <property type="evidence" value="ECO:0007669"/>
    <property type="project" value="InterPro"/>
</dbReference>
<keyword evidence="3" id="KW-0539">Nucleus</keyword>
<dbReference type="SMART" id="SM00906">
    <property type="entry name" value="Fungal_trans"/>
    <property type="match status" value="1"/>
</dbReference>
<evidence type="ECO:0000256" key="4">
    <source>
        <dbReference type="SAM" id="MobiDB-lite"/>
    </source>
</evidence>
<dbReference type="CDD" id="cd00067">
    <property type="entry name" value="GAL4"/>
    <property type="match status" value="1"/>
</dbReference>
<feature type="compositionally biased region" description="Low complexity" evidence="4">
    <location>
        <begin position="1015"/>
        <end position="1029"/>
    </location>
</feature>
<reference evidence="6 7" key="1">
    <citation type="journal article" date="2016" name="Mol. Biol. Evol.">
        <title>Comparative Genomics of Early-Diverging Mushroom-Forming Fungi Provides Insights into the Origins of Lignocellulose Decay Capabilities.</title>
        <authorList>
            <person name="Nagy L.G."/>
            <person name="Riley R."/>
            <person name="Tritt A."/>
            <person name="Adam C."/>
            <person name="Daum C."/>
            <person name="Floudas D."/>
            <person name="Sun H."/>
            <person name="Yadav J.S."/>
            <person name="Pangilinan J."/>
            <person name="Larsson K.H."/>
            <person name="Matsuura K."/>
            <person name="Barry K."/>
            <person name="Labutti K."/>
            <person name="Kuo R."/>
            <person name="Ohm R.A."/>
            <person name="Bhattacharya S.S."/>
            <person name="Shirouzu T."/>
            <person name="Yoshinaga Y."/>
            <person name="Martin F.M."/>
            <person name="Grigoriev I.V."/>
            <person name="Hibbett D.S."/>
        </authorList>
    </citation>
    <scope>NUCLEOTIDE SEQUENCE [LARGE SCALE GENOMIC DNA]</scope>
    <source>
        <strain evidence="6 7">HHB14362 ss-1</strain>
    </source>
</reference>
<feature type="region of interest" description="Disordered" evidence="4">
    <location>
        <begin position="365"/>
        <end position="390"/>
    </location>
</feature>
<dbReference type="Gene3D" id="4.10.240.10">
    <property type="entry name" value="Zn(2)-C6 fungal-type DNA-binding domain"/>
    <property type="match status" value="1"/>
</dbReference>
<dbReference type="EMBL" id="KV425558">
    <property type="protein sequence ID" value="KZT28262.1"/>
    <property type="molecule type" value="Genomic_DNA"/>
</dbReference>
<evidence type="ECO:0000259" key="5">
    <source>
        <dbReference type="PROSITE" id="PS50048"/>
    </source>
</evidence>
<feature type="domain" description="Zn(2)-C6 fungal-type" evidence="5">
    <location>
        <begin position="45"/>
        <end position="76"/>
    </location>
</feature>
<dbReference type="PANTHER" id="PTHR31001:SF81">
    <property type="entry name" value="ZN(II)2CYS6 TRANSCRIPTION FACTOR"/>
    <property type="match status" value="1"/>
</dbReference>
<protein>
    <recommendedName>
        <fullName evidence="5">Zn(2)-C6 fungal-type domain-containing protein</fullName>
    </recommendedName>
</protein>
<dbReference type="SMART" id="SM00066">
    <property type="entry name" value="GAL4"/>
    <property type="match status" value="1"/>
</dbReference>
<gene>
    <name evidence="6" type="ORF">NEOLEDRAFT_1109090</name>
</gene>
<evidence type="ECO:0000256" key="3">
    <source>
        <dbReference type="ARBA" id="ARBA00023242"/>
    </source>
</evidence>
<feature type="compositionally biased region" description="Polar residues" evidence="4">
    <location>
        <begin position="1047"/>
        <end position="1060"/>
    </location>
</feature>
<proteinExistence type="predicted"/>
<evidence type="ECO:0000256" key="1">
    <source>
        <dbReference type="ARBA" id="ARBA00004123"/>
    </source>
</evidence>
<evidence type="ECO:0000256" key="2">
    <source>
        <dbReference type="ARBA" id="ARBA00022723"/>
    </source>
</evidence>
<organism evidence="6 7">
    <name type="scientific">Neolentinus lepideus HHB14362 ss-1</name>
    <dbReference type="NCBI Taxonomy" id="1314782"/>
    <lineage>
        <taxon>Eukaryota</taxon>
        <taxon>Fungi</taxon>
        <taxon>Dikarya</taxon>
        <taxon>Basidiomycota</taxon>
        <taxon>Agaricomycotina</taxon>
        <taxon>Agaricomycetes</taxon>
        <taxon>Gloeophyllales</taxon>
        <taxon>Gloeophyllaceae</taxon>
        <taxon>Neolentinus</taxon>
    </lineage>
</organism>
<dbReference type="OrthoDB" id="4934715at2759"/>
<keyword evidence="7" id="KW-1185">Reference proteome</keyword>
<feature type="compositionally biased region" description="Polar residues" evidence="4">
    <location>
        <begin position="27"/>
        <end position="36"/>
    </location>
</feature>
<dbReference type="PROSITE" id="PS00463">
    <property type="entry name" value="ZN2_CY6_FUNGAL_1"/>
    <property type="match status" value="1"/>
</dbReference>
<dbReference type="GO" id="GO:0008270">
    <property type="term" value="F:zinc ion binding"/>
    <property type="evidence" value="ECO:0007669"/>
    <property type="project" value="InterPro"/>
</dbReference>
<comment type="subcellular location">
    <subcellularLocation>
        <location evidence="1">Nucleus</location>
    </subcellularLocation>
</comment>
<feature type="region of interest" description="Disordered" evidence="4">
    <location>
        <begin position="1"/>
        <end position="36"/>
    </location>
</feature>
<dbReference type="InterPro" id="IPR050613">
    <property type="entry name" value="Sec_Metabolite_Reg"/>
</dbReference>
<dbReference type="AlphaFoldDB" id="A0A165UJF5"/>
<dbReference type="InParanoid" id="A0A165UJF5"/>
<feature type="compositionally biased region" description="Basic residues" evidence="4">
    <location>
        <begin position="879"/>
        <end position="888"/>
    </location>
</feature>
<dbReference type="Proteomes" id="UP000076761">
    <property type="component" value="Unassembled WGS sequence"/>
</dbReference>
<dbReference type="SUPFAM" id="SSF57701">
    <property type="entry name" value="Zn2/Cys6 DNA-binding domain"/>
    <property type="match status" value="1"/>
</dbReference>
<dbReference type="Pfam" id="PF00172">
    <property type="entry name" value="Zn_clus"/>
    <property type="match status" value="1"/>
</dbReference>
<feature type="compositionally biased region" description="Polar residues" evidence="4">
    <location>
        <begin position="1067"/>
        <end position="1076"/>
    </location>
</feature>